<dbReference type="SMART" id="SM00838">
    <property type="entry name" value="EFG_C"/>
    <property type="match status" value="1"/>
</dbReference>
<dbReference type="InterPro" id="IPR009000">
    <property type="entry name" value="Transl_B-barrel_sf"/>
</dbReference>
<name>A0A4V1Q575_9AGAR</name>
<dbReference type="Gene3D" id="3.30.70.870">
    <property type="entry name" value="Elongation Factor G (Translational Gtpase), domain 3"/>
    <property type="match status" value="1"/>
</dbReference>
<dbReference type="OrthoDB" id="198619at2759"/>
<dbReference type="Gene3D" id="3.40.50.300">
    <property type="entry name" value="P-loop containing nucleotide triphosphate hydrolases"/>
    <property type="match status" value="1"/>
</dbReference>
<dbReference type="SUPFAM" id="SSF54980">
    <property type="entry name" value="EF-G C-terminal domain-like"/>
    <property type="match status" value="2"/>
</dbReference>
<evidence type="ECO:0000313" key="6">
    <source>
        <dbReference type="EMBL" id="RXW24608.1"/>
    </source>
</evidence>
<dbReference type="PRINTS" id="PR00315">
    <property type="entry name" value="ELONGATNFCT"/>
</dbReference>
<dbReference type="PROSITE" id="PS00301">
    <property type="entry name" value="G_TR_1"/>
    <property type="match status" value="1"/>
</dbReference>
<dbReference type="GO" id="GO:0032543">
    <property type="term" value="P:mitochondrial translation"/>
    <property type="evidence" value="ECO:0007669"/>
    <property type="project" value="TreeGrafter"/>
</dbReference>
<accession>A0A4V1Q575</accession>
<dbReference type="Pfam" id="PF00679">
    <property type="entry name" value="EFG_C"/>
    <property type="match status" value="2"/>
</dbReference>
<evidence type="ECO:0000256" key="1">
    <source>
        <dbReference type="ARBA" id="ARBA00022741"/>
    </source>
</evidence>
<proteinExistence type="predicted"/>
<dbReference type="PANTHER" id="PTHR43261">
    <property type="entry name" value="TRANSLATION ELONGATION FACTOR G-RELATED"/>
    <property type="match status" value="1"/>
</dbReference>
<evidence type="ECO:0000313" key="7">
    <source>
        <dbReference type="Proteomes" id="UP000290288"/>
    </source>
</evidence>
<keyword evidence="3" id="KW-0496">Mitochondrion</keyword>
<dbReference type="PANTHER" id="PTHR43261:SF1">
    <property type="entry name" value="RIBOSOME-RELEASING FACTOR 2, MITOCHONDRIAL"/>
    <property type="match status" value="1"/>
</dbReference>
<dbReference type="InterPro" id="IPR000640">
    <property type="entry name" value="EFG_V-like"/>
</dbReference>
<dbReference type="InterPro" id="IPR053905">
    <property type="entry name" value="EF-G-like_DII"/>
</dbReference>
<dbReference type="InterPro" id="IPR000795">
    <property type="entry name" value="T_Tr_GTP-bd_dom"/>
</dbReference>
<evidence type="ECO:0000256" key="4">
    <source>
        <dbReference type="ARBA" id="ARBA00023134"/>
    </source>
</evidence>
<sequence>MLRTVVENDASKLRNMALVAHIDSGKTTLTESVLYTSSYLACSGSVDTGSTTTDFLPVERERGITVQSASIPVKWKDWTFNLIDTPGHADFGMEVESASRVIDGAVVLLDAVEGVEAQTKGVWQQLDRYEVKTRMMFINKLDRPGASLANSLRSLLAHRFHPRPTVLTLPVSSFDPKLYARGEPGISGLVDLVKWNVWKWDEEGQVTIHPLPTSVEELNAFPLFPADHPLVPHLPLARTQLIENLSMLSEELMEYLLELPSSPSAYLAIEPSRILPHLRNATTTNEILPVVCGSALKHVGTEVLMDYVGELFPSPLDVFPVDAKERNPPTQVLAWKVTWDPKRGWMTFVRVYSGKLTKQSTLFNASRNQREKVSKLLLLYASEAQEVDELPSGSVGVVLGLKYTRTGDTLVSLGGKTEQRIALRDITPPPAVVSTSVIPHSHSDLEPVQAALDSLTRTDPSVRIDVQEGQILVHGLGTLHLEIVENKLRSEWNVNFEFGQRRVSYREGLGAGEPEPNWNTWSSEVAGKHVSMTIPLEIRPMTEEEVGDPVWDGNLVIGPNGKPLPSPESVSTSRLAAVADGVATALSNSPHSSLPFSKVHVRINELPKDIPISIANLNSATVAVLRSRIRSAGMGPILEPYMHVKISVPEKSFGNVVNDLTEHGGELLEMGEESSNFDGSEASAFSEQGVYVPPQWISPSGGHQRTGSQTSMKHVIHASAPLRQMFDYSNRLRAIAEGHGTFEMAVDGFKEVSESRKLEILKEIGRA</sequence>
<dbReference type="GO" id="GO:0005759">
    <property type="term" value="C:mitochondrial matrix"/>
    <property type="evidence" value="ECO:0007669"/>
    <property type="project" value="UniProtKB-ARBA"/>
</dbReference>
<dbReference type="Pfam" id="PF14492">
    <property type="entry name" value="EFG_III"/>
    <property type="match status" value="1"/>
</dbReference>
<evidence type="ECO:0000256" key="3">
    <source>
        <dbReference type="ARBA" id="ARBA00023128"/>
    </source>
</evidence>
<dbReference type="Gene3D" id="3.30.70.240">
    <property type="match status" value="1"/>
</dbReference>
<keyword evidence="4" id="KW-0342">GTP-binding</keyword>
<dbReference type="FunFam" id="3.40.50.300:FF:000514">
    <property type="entry name" value="Ribosome-releasing factor 2, mitochondrial"/>
    <property type="match status" value="1"/>
</dbReference>
<dbReference type="Pfam" id="PF00009">
    <property type="entry name" value="GTP_EFTU"/>
    <property type="match status" value="1"/>
</dbReference>
<dbReference type="InterPro" id="IPR005225">
    <property type="entry name" value="Small_GTP-bd"/>
</dbReference>
<evidence type="ECO:0000259" key="5">
    <source>
        <dbReference type="PROSITE" id="PS51722"/>
    </source>
</evidence>
<dbReference type="SUPFAM" id="SSF50447">
    <property type="entry name" value="Translation proteins"/>
    <property type="match status" value="1"/>
</dbReference>
<dbReference type="STRING" id="2316362.A0A4V1Q575"/>
<reference evidence="6 7" key="1">
    <citation type="submission" date="2019-01" db="EMBL/GenBank/DDBJ databases">
        <title>Draft genome sequence of Psathyrella aberdarensis IHI B618.</title>
        <authorList>
            <person name="Buettner E."/>
            <person name="Kellner H."/>
        </authorList>
    </citation>
    <scope>NUCLEOTIDE SEQUENCE [LARGE SCALE GENOMIC DNA]</scope>
    <source>
        <strain evidence="6 7">IHI B618</strain>
    </source>
</reference>
<feature type="domain" description="Tr-type G" evidence="5">
    <location>
        <begin position="11"/>
        <end position="316"/>
    </location>
</feature>
<dbReference type="CDD" id="cd03713">
    <property type="entry name" value="EFG_mtEFG_C"/>
    <property type="match status" value="1"/>
</dbReference>
<dbReference type="AlphaFoldDB" id="A0A4V1Q575"/>
<protein>
    <recommendedName>
        <fullName evidence="5">Tr-type G domain-containing protein</fullName>
    </recommendedName>
</protein>
<dbReference type="Proteomes" id="UP000290288">
    <property type="component" value="Unassembled WGS sequence"/>
</dbReference>
<keyword evidence="2" id="KW-0648">Protein biosynthesis</keyword>
<dbReference type="InterPro" id="IPR035649">
    <property type="entry name" value="EFG_V"/>
</dbReference>
<dbReference type="NCBIfam" id="TIGR00231">
    <property type="entry name" value="small_GTP"/>
    <property type="match status" value="1"/>
</dbReference>
<dbReference type="EMBL" id="SDEE01000016">
    <property type="protein sequence ID" value="RXW24608.1"/>
    <property type="molecule type" value="Genomic_DNA"/>
</dbReference>
<dbReference type="InterPro" id="IPR041095">
    <property type="entry name" value="EFG_II"/>
</dbReference>
<dbReference type="GO" id="GO:0005525">
    <property type="term" value="F:GTP binding"/>
    <property type="evidence" value="ECO:0007669"/>
    <property type="project" value="UniProtKB-KW"/>
</dbReference>
<organism evidence="6 7">
    <name type="scientific">Candolleomyces aberdarensis</name>
    <dbReference type="NCBI Taxonomy" id="2316362"/>
    <lineage>
        <taxon>Eukaryota</taxon>
        <taxon>Fungi</taxon>
        <taxon>Dikarya</taxon>
        <taxon>Basidiomycota</taxon>
        <taxon>Agaricomycotina</taxon>
        <taxon>Agaricomycetes</taxon>
        <taxon>Agaricomycetidae</taxon>
        <taxon>Agaricales</taxon>
        <taxon>Agaricineae</taxon>
        <taxon>Psathyrellaceae</taxon>
        <taxon>Candolleomyces</taxon>
    </lineage>
</organism>
<evidence type="ECO:0000256" key="2">
    <source>
        <dbReference type="ARBA" id="ARBA00022917"/>
    </source>
</evidence>
<keyword evidence="1" id="KW-0547">Nucleotide-binding</keyword>
<dbReference type="Pfam" id="PF22042">
    <property type="entry name" value="EF-G_D2"/>
    <property type="match status" value="1"/>
</dbReference>
<gene>
    <name evidence="6" type="ORF">EST38_g1260</name>
</gene>
<dbReference type="InterPro" id="IPR035647">
    <property type="entry name" value="EFG_III/V"/>
</dbReference>
<keyword evidence="7" id="KW-1185">Reference proteome</keyword>
<dbReference type="SUPFAM" id="SSF52540">
    <property type="entry name" value="P-loop containing nucleoside triphosphate hydrolases"/>
    <property type="match status" value="1"/>
</dbReference>
<dbReference type="InterPro" id="IPR027417">
    <property type="entry name" value="P-loop_NTPase"/>
</dbReference>
<dbReference type="PROSITE" id="PS51722">
    <property type="entry name" value="G_TR_2"/>
    <property type="match status" value="1"/>
</dbReference>
<comment type="caution">
    <text evidence="6">The sequence shown here is derived from an EMBL/GenBank/DDBJ whole genome shotgun (WGS) entry which is preliminary data.</text>
</comment>
<dbReference type="Gene3D" id="2.40.30.10">
    <property type="entry name" value="Translation factors"/>
    <property type="match status" value="1"/>
</dbReference>
<dbReference type="InterPro" id="IPR031157">
    <property type="entry name" value="G_TR_CS"/>
</dbReference>
<dbReference type="GO" id="GO:0003924">
    <property type="term" value="F:GTPase activity"/>
    <property type="evidence" value="ECO:0007669"/>
    <property type="project" value="InterPro"/>
</dbReference>
<dbReference type="GO" id="GO:0032790">
    <property type="term" value="P:ribosome disassembly"/>
    <property type="evidence" value="ECO:0007669"/>
    <property type="project" value="TreeGrafter"/>
</dbReference>